<dbReference type="Pfam" id="PF11104">
    <property type="entry name" value="PilM_2"/>
    <property type="match status" value="1"/>
</dbReference>
<evidence type="ECO:0008006" key="3">
    <source>
        <dbReference type="Google" id="ProtNLM"/>
    </source>
</evidence>
<dbReference type="PIRSF" id="PIRSF019169">
    <property type="entry name" value="PilM"/>
    <property type="match status" value="1"/>
</dbReference>
<organism evidence="1 2">
    <name type="scientific">Candidatus Taylorbacteria bacterium RIFCSPLOWO2_12_FULL_44_15c</name>
    <dbReference type="NCBI Taxonomy" id="1802333"/>
    <lineage>
        <taxon>Bacteria</taxon>
        <taxon>Candidatus Tayloriibacteriota</taxon>
    </lineage>
</organism>
<dbReference type="Gene3D" id="3.30.420.40">
    <property type="match status" value="2"/>
</dbReference>
<proteinExistence type="predicted"/>
<gene>
    <name evidence="1" type="ORF">A3G03_01770</name>
</gene>
<dbReference type="CDD" id="cd24049">
    <property type="entry name" value="ASKHA_NBD_PilM"/>
    <property type="match status" value="1"/>
</dbReference>
<dbReference type="InterPro" id="IPR005883">
    <property type="entry name" value="PilM"/>
</dbReference>
<dbReference type="Gene3D" id="3.30.1490.300">
    <property type="match status" value="1"/>
</dbReference>
<dbReference type="InterPro" id="IPR043129">
    <property type="entry name" value="ATPase_NBD"/>
</dbReference>
<dbReference type="EMBL" id="MHSL01000008">
    <property type="protein sequence ID" value="OHA44199.1"/>
    <property type="molecule type" value="Genomic_DNA"/>
</dbReference>
<dbReference type="STRING" id="1802333.A3G03_01770"/>
<evidence type="ECO:0000313" key="2">
    <source>
        <dbReference type="Proteomes" id="UP000176355"/>
    </source>
</evidence>
<dbReference type="AlphaFoldDB" id="A0A1G2P910"/>
<reference evidence="1 2" key="1">
    <citation type="journal article" date="2016" name="Nat. Commun.">
        <title>Thousands of microbial genomes shed light on interconnected biogeochemical processes in an aquifer system.</title>
        <authorList>
            <person name="Anantharaman K."/>
            <person name="Brown C.T."/>
            <person name="Hug L.A."/>
            <person name="Sharon I."/>
            <person name="Castelle C.J."/>
            <person name="Probst A.J."/>
            <person name="Thomas B.C."/>
            <person name="Singh A."/>
            <person name="Wilkins M.J."/>
            <person name="Karaoz U."/>
            <person name="Brodie E.L."/>
            <person name="Williams K.H."/>
            <person name="Hubbard S.S."/>
            <person name="Banfield J.F."/>
        </authorList>
    </citation>
    <scope>NUCLEOTIDE SEQUENCE [LARGE SCALE GENOMIC DNA]</scope>
</reference>
<dbReference type="NCBIfam" id="TIGR01175">
    <property type="entry name" value="pilM"/>
    <property type="match status" value="1"/>
</dbReference>
<dbReference type="PANTHER" id="PTHR32432:SF3">
    <property type="entry name" value="ETHANOLAMINE UTILIZATION PROTEIN EUTJ"/>
    <property type="match status" value="1"/>
</dbReference>
<dbReference type="InterPro" id="IPR050696">
    <property type="entry name" value="FtsA/MreB"/>
</dbReference>
<evidence type="ECO:0000313" key="1">
    <source>
        <dbReference type="EMBL" id="OHA44199.1"/>
    </source>
</evidence>
<dbReference type="SUPFAM" id="SSF53067">
    <property type="entry name" value="Actin-like ATPase domain"/>
    <property type="match status" value="2"/>
</dbReference>
<sequence>MINVNMPFGFKLFKSKGRLGIDIGTSAIKIIELEKESGRFVLKNYGFFEFKSADGTPSATESKQIQNILKLPDGEIIWGIKEVLKKAKIKSTDVVASIPAFSTFATVIEMPYLSEQDLAKSIPFEARKYIPVPLNEVVLDWSIIDIPTNLTDATKPTTVEVFLAAVPRDETVRYQRIMRGAGLNLRALELENSALTRALLGNDLSPTVIVNIGGRSTSIVILNRGYERLSHNYEVGGFEITRSIARSLNVSLEKAEELKKKFGIKEIDENVINSAMKSLVDMMVFETRKTITSYEETKNQKISKVLLVGGLTNMPNFANYFQQKLGRQVAIGNALARVVYPQALSPVIQELSSTFAVATGLAMRET</sequence>
<comment type="caution">
    <text evidence="1">The sequence shown here is derived from an EMBL/GenBank/DDBJ whole genome shotgun (WGS) entry which is preliminary data.</text>
</comment>
<protein>
    <recommendedName>
        <fullName evidence="3">SHS2 domain-containing protein</fullName>
    </recommendedName>
</protein>
<accession>A0A1G2P910</accession>
<dbReference type="PANTHER" id="PTHR32432">
    <property type="entry name" value="CELL DIVISION PROTEIN FTSA-RELATED"/>
    <property type="match status" value="1"/>
</dbReference>
<name>A0A1G2P910_9BACT</name>
<dbReference type="Proteomes" id="UP000176355">
    <property type="component" value="Unassembled WGS sequence"/>
</dbReference>